<organism evidence="11 12">
    <name type="scientific">Lachancea mirantina</name>
    <dbReference type="NCBI Taxonomy" id="1230905"/>
    <lineage>
        <taxon>Eukaryota</taxon>
        <taxon>Fungi</taxon>
        <taxon>Dikarya</taxon>
        <taxon>Ascomycota</taxon>
        <taxon>Saccharomycotina</taxon>
        <taxon>Saccharomycetes</taxon>
        <taxon>Saccharomycetales</taxon>
        <taxon>Saccharomycetaceae</taxon>
        <taxon>Lachancea</taxon>
    </lineage>
</organism>
<dbReference type="PROSITE" id="PS50802">
    <property type="entry name" value="OTU"/>
    <property type="match status" value="1"/>
</dbReference>
<dbReference type="Proteomes" id="UP000191024">
    <property type="component" value="Chromosome G"/>
</dbReference>
<dbReference type="Gene3D" id="3.90.70.80">
    <property type="match status" value="1"/>
</dbReference>
<evidence type="ECO:0000259" key="10">
    <source>
        <dbReference type="PROSITE" id="PS50802"/>
    </source>
</evidence>
<dbReference type="PANTHER" id="PTHR13312:SF0">
    <property type="entry name" value="UBIQUITIN THIOESTERASE OTU1"/>
    <property type="match status" value="1"/>
</dbReference>
<dbReference type="GO" id="GO:0005634">
    <property type="term" value="C:nucleus"/>
    <property type="evidence" value="ECO:0007669"/>
    <property type="project" value="TreeGrafter"/>
</dbReference>
<proteinExistence type="predicted"/>
<evidence type="ECO:0000256" key="3">
    <source>
        <dbReference type="ARBA" id="ARBA00022723"/>
    </source>
</evidence>
<gene>
    <name evidence="11" type="ORF">LAMI_0G17392G</name>
</gene>
<evidence type="ECO:0000256" key="4">
    <source>
        <dbReference type="ARBA" id="ARBA00022771"/>
    </source>
</evidence>
<dbReference type="PANTHER" id="PTHR13312">
    <property type="entry name" value="HIV-INDUCED PROTEIN-7-LIKE PROTEASE"/>
    <property type="match status" value="1"/>
</dbReference>
<keyword evidence="6 9" id="KW-0378">Hydrolase</keyword>
<comment type="catalytic activity">
    <reaction evidence="1 9">
        <text>Thiol-dependent hydrolysis of ester, thioester, amide, peptide and isopeptide bonds formed by the C-terminal Gly of ubiquitin (a 76-residue protein attached to proteins as an intracellular targeting signal).</text>
        <dbReference type="EC" id="3.4.19.12"/>
    </reaction>
</comment>
<dbReference type="InterPro" id="IPR038765">
    <property type="entry name" value="Papain-like_cys_pep_sf"/>
</dbReference>
<evidence type="ECO:0000256" key="9">
    <source>
        <dbReference type="RuleBase" id="RU367104"/>
    </source>
</evidence>
<dbReference type="GO" id="GO:0004843">
    <property type="term" value="F:cysteine-type deubiquitinase activity"/>
    <property type="evidence" value="ECO:0007669"/>
    <property type="project" value="UniProtKB-UniRule"/>
</dbReference>
<keyword evidence="2" id="KW-0645">Protease</keyword>
<evidence type="ECO:0000256" key="6">
    <source>
        <dbReference type="ARBA" id="ARBA00022801"/>
    </source>
</evidence>
<name>A0A1G4KCT0_9SACH</name>
<keyword evidence="9" id="KW-0963">Cytoplasm</keyword>
<evidence type="ECO:0000256" key="2">
    <source>
        <dbReference type="ARBA" id="ARBA00022670"/>
    </source>
</evidence>
<dbReference type="Gene3D" id="3.10.20.90">
    <property type="entry name" value="Phosphatidylinositol 3-kinase Catalytic Subunit, Chain A, domain 1"/>
    <property type="match status" value="1"/>
</dbReference>
<evidence type="ECO:0000256" key="1">
    <source>
        <dbReference type="ARBA" id="ARBA00000707"/>
    </source>
</evidence>
<evidence type="ECO:0000256" key="5">
    <source>
        <dbReference type="ARBA" id="ARBA00022786"/>
    </source>
</evidence>
<keyword evidence="4" id="KW-0863">Zinc-finger</keyword>
<feature type="domain" description="OTU" evidence="10">
    <location>
        <begin position="112"/>
        <end position="233"/>
    </location>
</feature>
<comment type="subcellular location">
    <subcellularLocation>
        <location evidence="9">Cytoplasm</location>
    </subcellularLocation>
</comment>
<comment type="function">
    <text evidence="9">Hydrolase that can remove conjugated ubiquitin from proteins and may therefore play an important regulatory role at the level of protein turnover by preventing degradation.</text>
</comment>
<dbReference type="GO" id="GO:0005829">
    <property type="term" value="C:cytosol"/>
    <property type="evidence" value="ECO:0007669"/>
    <property type="project" value="TreeGrafter"/>
</dbReference>
<accession>A0A1G4KCT0</accession>
<dbReference type="CDD" id="cd22745">
    <property type="entry name" value="OTU_OTU1"/>
    <property type="match status" value="1"/>
</dbReference>
<dbReference type="Pfam" id="PF02338">
    <property type="entry name" value="OTU"/>
    <property type="match status" value="1"/>
</dbReference>
<dbReference type="InterPro" id="IPR003323">
    <property type="entry name" value="OTU_dom"/>
</dbReference>
<dbReference type="STRING" id="1230905.A0A1G4KCT0"/>
<dbReference type="GO" id="GO:0016579">
    <property type="term" value="P:protein deubiquitination"/>
    <property type="evidence" value="ECO:0007669"/>
    <property type="project" value="TreeGrafter"/>
</dbReference>
<evidence type="ECO:0000256" key="8">
    <source>
        <dbReference type="ARBA" id="ARBA00022833"/>
    </source>
</evidence>
<keyword evidence="8" id="KW-0862">Zinc</keyword>
<reference evidence="11 12" key="1">
    <citation type="submission" date="2016-03" db="EMBL/GenBank/DDBJ databases">
        <authorList>
            <person name="Devillers H."/>
        </authorList>
    </citation>
    <scope>NUCLEOTIDE SEQUENCE [LARGE SCALE GENOMIC DNA]</scope>
    <source>
        <strain evidence="11">CBS 11717</strain>
    </source>
</reference>
<protein>
    <recommendedName>
        <fullName evidence="9">Ubiquitin thioesterase OTU</fullName>
        <ecNumber evidence="9">3.4.19.12</ecNumber>
    </recommendedName>
</protein>
<keyword evidence="5 9" id="KW-0833">Ubl conjugation pathway</keyword>
<dbReference type="InterPro" id="IPR048857">
    <property type="entry name" value="OTU1_Ubl"/>
</dbReference>
<dbReference type="AlphaFoldDB" id="A0A1G4KCT0"/>
<dbReference type="EMBL" id="LT598469">
    <property type="protein sequence ID" value="SCV02265.1"/>
    <property type="molecule type" value="Genomic_DNA"/>
</dbReference>
<evidence type="ECO:0000313" key="11">
    <source>
        <dbReference type="EMBL" id="SCV02265.1"/>
    </source>
</evidence>
<keyword evidence="7 9" id="KW-0788">Thiol protease</keyword>
<evidence type="ECO:0000313" key="12">
    <source>
        <dbReference type="Proteomes" id="UP000191024"/>
    </source>
</evidence>
<evidence type="ECO:0000256" key="7">
    <source>
        <dbReference type="ARBA" id="ARBA00022807"/>
    </source>
</evidence>
<dbReference type="Pfam" id="PF21403">
    <property type="entry name" value="OTU1_UBXL"/>
    <property type="match status" value="1"/>
</dbReference>
<keyword evidence="3" id="KW-0479">Metal-binding</keyword>
<dbReference type="Pfam" id="PF24560">
    <property type="entry name" value="zf-C2H2_OTU1_C"/>
    <property type="match status" value="1"/>
</dbReference>
<dbReference type="GO" id="GO:0030968">
    <property type="term" value="P:endoplasmic reticulum unfolded protein response"/>
    <property type="evidence" value="ECO:0007669"/>
    <property type="project" value="TreeGrafter"/>
</dbReference>
<dbReference type="GO" id="GO:0036503">
    <property type="term" value="P:ERAD pathway"/>
    <property type="evidence" value="ECO:0007669"/>
    <property type="project" value="TreeGrafter"/>
</dbReference>
<dbReference type="OrthoDB" id="65596at2759"/>
<sequence>MRVKVNIKGKGEKVISLKDDIGIKQLVEKVNESFGQQTTLKSFRFGYPPRHINLDSETIVSQTLQDIGISSGEKISFELAEKVQTSQGSTGEARQLKENQISLADVWPGHIGQIHAVPDDNSCLFHALSYCVSHEIETSQQLREIVARELSQNKEEFSDAILGRPNDEYVKWILKNSSWGGGIEIAIISKISSIGIYVLDVDACEFEKFNEDQYERFMIVVFNGVHYDAFEVLDLLGRDSITVFDKTDPKILAMIKKLQRVTRVMKNSGYSFNTRRDRIKCNVCKSVMIGEREVARHAESTGHVDFGQDHAS</sequence>
<dbReference type="InterPro" id="IPR057766">
    <property type="entry name" value="Znf-C2H2_OTU1-like_C"/>
</dbReference>
<dbReference type="EC" id="3.4.19.12" evidence="9"/>
<keyword evidence="12" id="KW-1185">Reference proteome</keyword>
<dbReference type="SUPFAM" id="SSF54001">
    <property type="entry name" value="Cysteine proteinases"/>
    <property type="match status" value="1"/>
</dbReference>